<dbReference type="InterPro" id="IPR015943">
    <property type="entry name" value="WD40/YVTN_repeat-like_dom_sf"/>
</dbReference>
<dbReference type="EMBL" id="JADIKM010000003">
    <property type="protein sequence ID" value="MFK2904807.1"/>
    <property type="molecule type" value="Genomic_DNA"/>
</dbReference>
<dbReference type="Gene3D" id="2.60.40.10">
    <property type="entry name" value="Immunoglobulins"/>
    <property type="match status" value="1"/>
</dbReference>
<comment type="caution">
    <text evidence="6">The sequence shown here is derived from an EMBL/GenBank/DDBJ whole genome shotgun (WGS) entry which is preliminary data.</text>
</comment>
<dbReference type="CDD" id="cd01949">
    <property type="entry name" value="GGDEF"/>
    <property type="match status" value="1"/>
</dbReference>
<feature type="coiled-coil region" evidence="3">
    <location>
        <begin position="816"/>
        <end position="843"/>
    </location>
</feature>
<comment type="catalytic activity">
    <reaction evidence="2">
        <text>2 GTP = 3',3'-c-di-GMP + 2 diphosphate</text>
        <dbReference type="Rhea" id="RHEA:24898"/>
        <dbReference type="ChEBI" id="CHEBI:33019"/>
        <dbReference type="ChEBI" id="CHEBI:37565"/>
        <dbReference type="ChEBI" id="CHEBI:58805"/>
        <dbReference type="EC" id="2.7.7.65"/>
    </reaction>
</comment>
<dbReference type="Gene3D" id="2.130.10.10">
    <property type="entry name" value="YVTN repeat-like/Quinoprotein amine dehydrogenase"/>
    <property type="match status" value="2"/>
</dbReference>
<dbReference type="SUPFAM" id="SSF63829">
    <property type="entry name" value="Calcium-dependent phosphotriesterase"/>
    <property type="match status" value="3"/>
</dbReference>
<evidence type="ECO:0000313" key="6">
    <source>
        <dbReference type="EMBL" id="MFK2904807.1"/>
    </source>
</evidence>
<dbReference type="InterPro" id="IPR050469">
    <property type="entry name" value="Diguanylate_Cyclase"/>
</dbReference>
<dbReference type="InterPro" id="IPR043128">
    <property type="entry name" value="Rev_trsase/Diguanyl_cyclase"/>
</dbReference>
<evidence type="ECO:0000256" key="1">
    <source>
        <dbReference type="ARBA" id="ARBA00012528"/>
    </source>
</evidence>
<reference evidence="6 7" key="1">
    <citation type="submission" date="2020-10" db="EMBL/GenBank/DDBJ databases">
        <title>Phylogeny of dyella-like bacteria.</title>
        <authorList>
            <person name="Fu J."/>
        </authorList>
    </citation>
    <scope>NUCLEOTIDE SEQUENCE [LARGE SCALE GENOMIC DNA]</scope>
    <source>
        <strain evidence="6 7">Gsoil3046</strain>
    </source>
</reference>
<dbReference type="PROSITE" id="PS50887">
    <property type="entry name" value="GGDEF"/>
    <property type="match status" value="1"/>
</dbReference>
<accession>A0ABW8JYH0</accession>
<name>A0ABW8JYH0_9GAMM</name>
<dbReference type="SMART" id="SM00267">
    <property type="entry name" value="GGDEF"/>
    <property type="match status" value="1"/>
</dbReference>
<evidence type="ECO:0000259" key="5">
    <source>
        <dbReference type="PROSITE" id="PS50887"/>
    </source>
</evidence>
<dbReference type="InterPro" id="IPR011110">
    <property type="entry name" value="Reg_prop"/>
</dbReference>
<keyword evidence="3" id="KW-0175">Coiled coil</keyword>
<evidence type="ECO:0000313" key="7">
    <source>
        <dbReference type="Proteomes" id="UP001620460"/>
    </source>
</evidence>
<dbReference type="EC" id="2.7.7.65" evidence="1"/>
<dbReference type="PANTHER" id="PTHR45138:SF9">
    <property type="entry name" value="DIGUANYLATE CYCLASE DGCM-RELATED"/>
    <property type="match status" value="1"/>
</dbReference>
<dbReference type="Gene3D" id="3.30.70.270">
    <property type="match status" value="1"/>
</dbReference>
<evidence type="ECO:0000256" key="2">
    <source>
        <dbReference type="ARBA" id="ARBA00034247"/>
    </source>
</evidence>
<keyword evidence="4" id="KW-1133">Transmembrane helix</keyword>
<dbReference type="InterPro" id="IPR011123">
    <property type="entry name" value="Y_Y_Y"/>
</dbReference>
<protein>
    <recommendedName>
        <fullName evidence="1">diguanylate cyclase</fullName>
        <ecNumber evidence="1">2.7.7.65</ecNumber>
    </recommendedName>
</protein>
<organism evidence="6 7">
    <name type="scientific">Dyella ginsengisoli</name>
    <dbReference type="NCBI Taxonomy" id="363848"/>
    <lineage>
        <taxon>Bacteria</taxon>
        <taxon>Pseudomonadati</taxon>
        <taxon>Pseudomonadota</taxon>
        <taxon>Gammaproteobacteria</taxon>
        <taxon>Lysobacterales</taxon>
        <taxon>Rhodanobacteraceae</taxon>
        <taxon>Dyella</taxon>
    </lineage>
</organism>
<dbReference type="Pfam" id="PF07494">
    <property type="entry name" value="Reg_prop"/>
    <property type="match status" value="3"/>
</dbReference>
<dbReference type="Proteomes" id="UP001620460">
    <property type="component" value="Unassembled WGS sequence"/>
</dbReference>
<proteinExistence type="predicted"/>
<evidence type="ECO:0000256" key="3">
    <source>
        <dbReference type="SAM" id="Coils"/>
    </source>
</evidence>
<evidence type="ECO:0000256" key="4">
    <source>
        <dbReference type="SAM" id="Phobius"/>
    </source>
</evidence>
<sequence>MLLACLLAVPAARAWTGADPWAPFLTPWFERVGTADGLPHSVTTAVVQDRRGLVWIGTMGGLVRYDGFRLQMYDAQGKGTDLPDAYVRSLLALPDGGVLVGTNAGGLARFDPVGNRLRTYPTGVGGTSDRKIYSLAADGSTGAWIATDRGLDHLDLTHDTITHVDTGDATAPRNFSVLQDRHGDLWLGNDRGLFMRRRGAQDFVRPTPATDDAAAATVLRNQAWALHEDAGGRLWVGSGQAGAAYRDTNGRWHAVPGFSPTPAQGNFATVRAFAESGDGTEWIGTDGSGVLSYRAGDPAVRHIAHDAAQPSSLPGDSIRGLLHDAAGNLWVATDLGVAHTNTRARMVCTLLPSPLDARGLADANVHAILVDSRQRIWLGLGNGQIDLIDQGAGTIRHLQLDGQQRHRDVQAFAEMPDGTIWVGTQGLARIAPDTLAITSNVEPRLASQPVLSMRQVDGSLLLGTYVGVYRYTPATGALEHFRHDASDQGSLASDTVREIARVDGRIWYGTTGGISVADRADANRGFRNLSERDGSTGSLPQDYIGSIATDPDGGLWVATFGGVAHLASSRIDGAPRFRVLGTREGLSSDKVNAVLPDAHGHVWASLSNGVSMIDRASGKVYNLGARDGLHIPSYIYIAAARAPDGAIMFGGLGGLTIVRDPDATAAAEPVPAPSITAARIGGIGMAPGALPDTGQPIHLDGDSRSLRVGFAVLDYRALLETRYSYRMEGFDEGWTDVPAGSPPSAVYTNLPHGDYTLHLRASTRGMRPVTVESTYPVVVAPRWYETLWLRLLVLLLGALLVVAVIHLRTLYLRRQAKRLQRQIDERTRDLQEANARLDQLAGTDELTGVYNRRRFLELAAGVCELAGDGDACLAVLDLDRFKQINDGHGHLAGDAVIRAVTDIIVGQCAPNDLVGRYGGEELVICMPDCDAARAMRAAERIRDALAASTVHYDDHAIRVTTSIGVAAIRRGESVEQWLSRADAALYEAKRCGRDRVVLAADEASVRA</sequence>
<dbReference type="PANTHER" id="PTHR45138">
    <property type="entry name" value="REGULATORY COMPONENTS OF SENSORY TRANSDUCTION SYSTEM"/>
    <property type="match status" value="1"/>
</dbReference>
<dbReference type="InterPro" id="IPR029787">
    <property type="entry name" value="Nucleotide_cyclase"/>
</dbReference>
<keyword evidence="7" id="KW-1185">Reference proteome</keyword>
<gene>
    <name evidence="6" type="ORF">ISP17_12650</name>
</gene>
<keyword evidence="4" id="KW-0472">Membrane</keyword>
<feature type="domain" description="GGDEF" evidence="5">
    <location>
        <begin position="869"/>
        <end position="1001"/>
    </location>
</feature>
<keyword evidence="4" id="KW-0812">Transmembrane</keyword>
<dbReference type="Pfam" id="PF00990">
    <property type="entry name" value="GGDEF"/>
    <property type="match status" value="1"/>
</dbReference>
<dbReference type="NCBIfam" id="TIGR00254">
    <property type="entry name" value="GGDEF"/>
    <property type="match status" value="1"/>
</dbReference>
<dbReference type="InterPro" id="IPR013783">
    <property type="entry name" value="Ig-like_fold"/>
</dbReference>
<dbReference type="SUPFAM" id="SSF55073">
    <property type="entry name" value="Nucleotide cyclase"/>
    <property type="match status" value="1"/>
</dbReference>
<dbReference type="InterPro" id="IPR000160">
    <property type="entry name" value="GGDEF_dom"/>
</dbReference>
<feature type="transmembrane region" description="Helical" evidence="4">
    <location>
        <begin position="787"/>
        <end position="811"/>
    </location>
</feature>
<dbReference type="Pfam" id="PF07495">
    <property type="entry name" value="Y_Y_Y"/>
    <property type="match status" value="1"/>
</dbReference>